<proteinExistence type="predicted"/>
<dbReference type="AlphaFoldDB" id="A0AAV3U503"/>
<protein>
    <submittedName>
        <fullName evidence="1">Uncharacterized protein</fullName>
    </submittedName>
</protein>
<sequence>MHAFKRLLKWSLWPELQCQTYNIRATITGREHPGTVISISVALRKLVYEDQEAYECKLYGNCDAQLKDEDRIDRSLKRA</sequence>
<evidence type="ECO:0000313" key="2">
    <source>
        <dbReference type="Proteomes" id="UP001409585"/>
    </source>
</evidence>
<gene>
    <name evidence="1" type="ORF">GCM10025791_29460</name>
</gene>
<keyword evidence="2" id="KW-1185">Reference proteome</keyword>
<evidence type="ECO:0000313" key="1">
    <source>
        <dbReference type="EMBL" id="GAA4947776.1"/>
    </source>
</evidence>
<organism evidence="1 2">
    <name type="scientific">Halioxenophilus aromaticivorans</name>
    <dbReference type="NCBI Taxonomy" id="1306992"/>
    <lineage>
        <taxon>Bacteria</taxon>
        <taxon>Pseudomonadati</taxon>
        <taxon>Pseudomonadota</taxon>
        <taxon>Gammaproteobacteria</taxon>
        <taxon>Alteromonadales</taxon>
        <taxon>Alteromonadaceae</taxon>
        <taxon>Halioxenophilus</taxon>
    </lineage>
</organism>
<dbReference type="Proteomes" id="UP001409585">
    <property type="component" value="Unassembled WGS sequence"/>
</dbReference>
<name>A0AAV3U503_9ALTE</name>
<accession>A0AAV3U503</accession>
<reference evidence="2" key="1">
    <citation type="journal article" date="2019" name="Int. J. Syst. Evol. Microbiol.">
        <title>The Global Catalogue of Microorganisms (GCM) 10K type strain sequencing project: providing services to taxonomists for standard genome sequencing and annotation.</title>
        <authorList>
            <consortium name="The Broad Institute Genomics Platform"/>
            <consortium name="The Broad Institute Genome Sequencing Center for Infectious Disease"/>
            <person name="Wu L."/>
            <person name="Ma J."/>
        </authorList>
    </citation>
    <scope>NUCLEOTIDE SEQUENCE [LARGE SCALE GENOMIC DNA]</scope>
    <source>
        <strain evidence="2">JCM 19134</strain>
    </source>
</reference>
<comment type="caution">
    <text evidence="1">The sequence shown here is derived from an EMBL/GenBank/DDBJ whole genome shotgun (WGS) entry which is preliminary data.</text>
</comment>
<dbReference type="EMBL" id="BAABLX010000027">
    <property type="protein sequence ID" value="GAA4947776.1"/>
    <property type="molecule type" value="Genomic_DNA"/>
</dbReference>